<feature type="region of interest" description="Disordered" evidence="1">
    <location>
        <begin position="995"/>
        <end position="1211"/>
    </location>
</feature>
<protein>
    <recommendedName>
        <fullName evidence="2">AAA+ ATPase domain-containing protein</fullName>
    </recommendedName>
</protein>
<dbReference type="PANTHER" id="PTHR46411:SF2">
    <property type="entry name" value="AAA+ ATPASE DOMAIN-CONTAINING PROTEIN"/>
    <property type="match status" value="1"/>
</dbReference>
<feature type="region of interest" description="Disordered" evidence="1">
    <location>
        <begin position="1"/>
        <end position="41"/>
    </location>
</feature>
<dbReference type="EMBL" id="JAPCWZ010000006">
    <property type="protein sequence ID" value="KAK8860056.1"/>
    <property type="molecule type" value="Genomic_DNA"/>
</dbReference>
<evidence type="ECO:0000259" key="2">
    <source>
        <dbReference type="SMART" id="SM00382"/>
    </source>
</evidence>
<sequence>MESASSPPSPQDASPSPSSEANLGPQRSEIAAPTTHTADKFEELDERFKAIDSKLTLINNIFNLQGAAKPTKADDDASGSDTSFDSEESYGSADSYDEKLIRDVITQSVQVLGKLSNTHKTYQRRIRQRRLLRKNKNNLAAADHDLVLEREQVESARVVSTAAYLENKPATLVWVDWPRFTMPWMRDLEESLQSPLLAVNGELDWQIIVQAGQLHGRQARLGVSSYEQRNVVAKDPAQELPPERLKIQSTVLNAVLQKMDTRVMLMPDLQDKSTVFCRPFKEFVYVEKKLRHHLNELETRFDELKENGSLSAEGTYELNTCTKAAGEPNEHPSVETRPQDGDDREGNIQERQEGTEGRSLHDHATAVAEAIKIRTHSITALLHLRCLMKFYDDEIKPKIDYIASDKCRKIMFHDLWYLYKPGGEVVDQAEKQAFRIVQVSSPHHLGVDLDPRSLSARRTDEKSKEAEARSNMKIHCVYIDFDGKAFGPVSVTHTIPPFGGLKNIDSLPIYPLRLAKDAKIRENLITRGKMLLDITRLQPMYYTGDALHTGDEIDSQVMVDFTEALADDKRKAWTPNIETTTTTLPVPQPQCLEICCNLSVVNQSSIIDYYQANEFIEGIVPKTQFRAPSLILSPRLVDEIVSSTEDEPKDEEYLVMTYRVFAFVLRTRKWAQLDLTHLRYENEAVRDSTLGAFDRLELPDGHREMVKSLVTQHFRDRRATGRRDDRTDLIRGKGKGLIMLLHGAPGVGKTTTAEGVAELFKKPLFHITCGDLGTTARDVEQELEKNFALASRWGCILLLDEADVFLSARERKDFERNGLVAVFLRVLEYYTGILFLTTNRIGDFDEAFASRIHMSLYYPELDEMKTKKVFKLNMDLIQERFERQGRRVSYDMSSIQNFAEQHYREHQLYNRWNGRQIRNACQTALALAEYDSHGGRILQDDEVEDNNTLVELQLRHFQLVQKAYLDFGRYLGDIRGTQGDRRAFDYNLRAKSHTPYQASEPNYPSTPSTMPGFNGNRYQMNPQGAAYNSPYSTQAFPSQGSQGYNPASQDDLRGSGGVYTTGTAPATGQSIFRQQGQSQGQAGPGGIYDNRPTNPQGQGYLYPGNQPGQMEPRVYQAPSQQGGGQAWGNLGPGANQGYPPATQPQQAQGMGSSPQWQNNPQGQQQYQGQPMYQGGGAQGPTDSAVGSSAQNQAPYGSGQGGPVISGAGPGA</sequence>
<feature type="region of interest" description="Disordered" evidence="1">
    <location>
        <begin position="323"/>
        <end position="361"/>
    </location>
</feature>
<dbReference type="SUPFAM" id="SSF52540">
    <property type="entry name" value="P-loop containing nucleoside triphosphate hydrolases"/>
    <property type="match status" value="1"/>
</dbReference>
<dbReference type="InterPro" id="IPR056599">
    <property type="entry name" value="AAA_lid_fung"/>
</dbReference>
<dbReference type="Proteomes" id="UP001390339">
    <property type="component" value="Unassembled WGS sequence"/>
</dbReference>
<dbReference type="Pfam" id="PF00004">
    <property type="entry name" value="AAA"/>
    <property type="match status" value="1"/>
</dbReference>
<keyword evidence="4" id="KW-1185">Reference proteome</keyword>
<dbReference type="Gene3D" id="3.40.50.300">
    <property type="entry name" value="P-loop containing nucleotide triphosphate hydrolases"/>
    <property type="match status" value="1"/>
</dbReference>
<dbReference type="PANTHER" id="PTHR46411">
    <property type="entry name" value="FAMILY ATPASE, PUTATIVE-RELATED"/>
    <property type="match status" value="1"/>
</dbReference>
<proteinExistence type="predicted"/>
<dbReference type="Pfam" id="PF22942">
    <property type="entry name" value="DUF7025"/>
    <property type="match status" value="1"/>
</dbReference>
<feature type="compositionally biased region" description="Low complexity" evidence="1">
    <location>
        <begin position="1"/>
        <end position="19"/>
    </location>
</feature>
<dbReference type="InterPro" id="IPR027417">
    <property type="entry name" value="P-loop_NTPase"/>
</dbReference>
<dbReference type="InterPro" id="IPR003593">
    <property type="entry name" value="AAA+_ATPase"/>
</dbReference>
<comment type="caution">
    <text evidence="3">The sequence shown here is derived from an EMBL/GenBank/DDBJ whole genome shotgun (WGS) entry which is preliminary data.</text>
</comment>
<feature type="compositionally biased region" description="Low complexity" evidence="1">
    <location>
        <begin position="1068"/>
        <end position="1081"/>
    </location>
</feature>
<organism evidence="3 4">
    <name type="scientific">Apiospora arundinis</name>
    <dbReference type="NCBI Taxonomy" id="335852"/>
    <lineage>
        <taxon>Eukaryota</taxon>
        <taxon>Fungi</taxon>
        <taxon>Dikarya</taxon>
        <taxon>Ascomycota</taxon>
        <taxon>Pezizomycotina</taxon>
        <taxon>Sordariomycetes</taxon>
        <taxon>Xylariomycetidae</taxon>
        <taxon>Amphisphaeriales</taxon>
        <taxon>Apiosporaceae</taxon>
        <taxon>Apiospora</taxon>
    </lineage>
</organism>
<gene>
    <name evidence="3" type="ORF">PGQ11_010790</name>
</gene>
<feature type="compositionally biased region" description="Gly residues" evidence="1">
    <location>
        <begin position="1197"/>
        <end position="1211"/>
    </location>
</feature>
<feature type="compositionally biased region" description="Polar residues" evidence="1">
    <location>
        <begin position="1029"/>
        <end position="1048"/>
    </location>
</feature>
<dbReference type="SMART" id="SM00382">
    <property type="entry name" value="AAA"/>
    <property type="match status" value="1"/>
</dbReference>
<accession>A0ABR2IAT3</accession>
<dbReference type="CDD" id="cd19481">
    <property type="entry name" value="RecA-like_protease"/>
    <property type="match status" value="1"/>
</dbReference>
<reference evidence="3 4" key="1">
    <citation type="journal article" date="2024" name="IMA Fungus">
        <title>Apiospora arundinis, a panoply of carbohydrate-active enzymes and secondary metabolites.</title>
        <authorList>
            <person name="Sorensen T."/>
            <person name="Petersen C."/>
            <person name="Muurmann A.T."/>
            <person name="Christiansen J.V."/>
            <person name="Brundto M.L."/>
            <person name="Overgaard C.K."/>
            <person name="Boysen A.T."/>
            <person name="Wollenberg R.D."/>
            <person name="Larsen T.O."/>
            <person name="Sorensen J.L."/>
            <person name="Nielsen K.L."/>
            <person name="Sondergaard T.E."/>
        </authorList>
    </citation>
    <scope>NUCLEOTIDE SEQUENCE [LARGE SCALE GENOMIC DNA]</scope>
    <source>
        <strain evidence="3 4">AAU 773</strain>
    </source>
</reference>
<dbReference type="InterPro" id="IPR054289">
    <property type="entry name" value="DUF7025"/>
</dbReference>
<feature type="domain" description="AAA+ ATPase" evidence="2">
    <location>
        <begin position="735"/>
        <end position="860"/>
    </location>
</feature>
<dbReference type="Pfam" id="PF23232">
    <property type="entry name" value="AAA_lid_13"/>
    <property type="match status" value="1"/>
</dbReference>
<evidence type="ECO:0000313" key="3">
    <source>
        <dbReference type="EMBL" id="KAK8860056.1"/>
    </source>
</evidence>
<feature type="compositionally biased region" description="Polar residues" evidence="1">
    <location>
        <begin position="1143"/>
        <end position="1153"/>
    </location>
</feature>
<evidence type="ECO:0000256" key="1">
    <source>
        <dbReference type="SAM" id="MobiDB-lite"/>
    </source>
</evidence>
<feature type="compositionally biased region" description="Low complexity" evidence="1">
    <location>
        <begin position="1154"/>
        <end position="1172"/>
    </location>
</feature>
<evidence type="ECO:0000313" key="4">
    <source>
        <dbReference type="Proteomes" id="UP001390339"/>
    </source>
</evidence>
<dbReference type="InterPro" id="IPR003959">
    <property type="entry name" value="ATPase_AAA_core"/>
</dbReference>
<feature type="compositionally biased region" description="Polar residues" evidence="1">
    <location>
        <begin position="1184"/>
        <end position="1194"/>
    </location>
</feature>
<feature type="region of interest" description="Disordered" evidence="1">
    <location>
        <begin position="67"/>
        <end position="91"/>
    </location>
</feature>
<name>A0ABR2IAT3_9PEZI</name>
<feature type="compositionally biased region" description="Basic and acidic residues" evidence="1">
    <location>
        <begin position="328"/>
        <end position="361"/>
    </location>
</feature>
<feature type="compositionally biased region" description="Polar residues" evidence="1">
    <location>
        <begin position="995"/>
        <end position="1022"/>
    </location>
</feature>